<protein>
    <recommendedName>
        <fullName evidence="4">Transmembrane protein</fullName>
    </recommendedName>
</protein>
<feature type="signal peptide" evidence="1">
    <location>
        <begin position="1"/>
        <end position="21"/>
    </location>
</feature>
<name>A0A7X2LAP2_RALPI</name>
<dbReference type="SUPFAM" id="SSF51445">
    <property type="entry name" value="(Trans)glycosidases"/>
    <property type="match status" value="1"/>
</dbReference>
<proteinExistence type="predicted"/>
<gene>
    <name evidence="2" type="ORF">GJQ57_16525</name>
</gene>
<evidence type="ECO:0008006" key="4">
    <source>
        <dbReference type="Google" id="ProtNLM"/>
    </source>
</evidence>
<keyword evidence="1" id="KW-0732">Signal</keyword>
<dbReference type="Gene3D" id="3.20.20.80">
    <property type="entry name" value="Glycosidases"/>
    <property type="match status" value="1"/>
</dbReference>
<comment type="caution">
    <text evidence="2">The sequence shown here is derived from an EMBL/GenBank/DDBJ whole genome shotgun (WGS) entry which is preliminary data.</text>
</comment>
<sequence length="295" mass="32454">MLRMRSILATAMLVLSASTEAAGPLGAMPSGPAPLYGVTIDAVDNVPAVVDALSHLSRTPTVRVVFDEGMDAPHYVGPVAAIRDVAYVMGELADSSTLKQYTAPQLRERAAAYLHSLGSNVDVWEIGNEINGEWTGGTRDVVDKTMAAYEVIKAGGGRTALTLYYNEGCAEQPSRAMFDWTQRNLPPRLRDGLDYVFISFYEDDCKIAAPDWNAVFTRLGELFPYAALGFGEVGTRHAARKATLVARYYGLAVMHPRFVGGYFWWYFRQDMVPRSRPLWRSLDAAFLGMPAGVNR</sequence>
<evidence type="ECO:0000313" key="3">
    <source>
        <dbReference type="Proteomes" id="UP000441032"/>
    </source>
</evidence>
<reference evidence="2 3" key="1">
    <citation type="submission" date="2019-11" db="EMBL/GenBank/DDBJ databases">
        <title>Phenotypic characterization of an OXA-22 and OXA-60 co-producing Ralstonia pickettii clinical strain.</title>
        <authorList>
            <person name="He F."/>
        </authorList>
    </citation>
    <scope>NUCLEOTIDE SEQUENCE [LARGE SCALE GENOMIC DNA]</scope>
    <source>
        <strain evidence="2 3">PSLESD1</strain>
    </source>
</reference>
<evidence type="ECO:0000313" key="2">
    <source>
        <dbReference type="EMBL" id="MRT00249.1"/>
    </source>
</evidence>
<dbReference type="AlphaFoldDB" id="A0A7X2LAP2"/>
<feature type="chain" id="PRO_5030814226" description="Transmembrane protein" evidence="1">
    <location>
        <begin position="22"/>
        <end position="295"/>
    </location>
</feature>
<organism evidence="2 3">
    <name type="scientific">Ralstonia pickettii</name>
    <name type="common">Burkholderia pickettii</name>
    <dbReference type="NCBI Taxonomy" id="329"/>
    <lineage>
        <taxon>Bacteria</taxon>
        <taxon>Pseudomonadati</taxon>
        <taxon>Pseudomonadota</taxon>
        <taxon>Betaproteobacteria</taxon>
        <taxon>Burkholderiales</taxon>
        <taxon>Burkholderiaceae</taxon>
        <taxon>Ralstonia</taxon>
    </lineage>
</organism>
<dbReference type="EMBL" id="WJYN01000006">
    <property type="protein sequence ID" value="MRT00249.1"/>
    <property type="molecule type" value="Genomic_DNA"/>
</dbReference>
<accession>A0A7X2LAP2</accession>
<dbReference type="InterPro" id="IPR017853">
    <property type="entry name" value="GH"/>
</dbReference>
<evidence type="ECO:0000256" key="1">
    <source>
        <dbReference type="SAM" id="SignalP"/>
    </source>
</evidence>
<dbReference type="RefSeq" id="WP_154207543.1">
    <property type="nucleotide sequence ID" value="NZ_WJYN01000006.1"/>
</dbReference>
<dbReference type="Proteomes" id="UP000441032">
    <property type="component" value="Unassembled WGS sequence"/>
</dbReference>